<accession>A0A665UB55</accession>
<dbReference type="Pfam" id="PF11032">
    <property type="entry name" value="ApoM"/>
    <property type="match status" value="1"/>
</dbReference>
<keyword evidence="9" id="KW-0445">Lipid transport</keyword>
<keyword evidence="10" id="KW-1015">Disulfide bond</keyword>
<sequence length="157" mass="18448">MFEKALHSFLSLYGLLYQIIYPCTFPEQLPANTVNRQQYLGQWYFQAAVSHKVADIQKFKAMDNMLFIIEEKANDTLQLTGHLRVGDTCMNHTWTYHIHPEKEDLELEGKPKRRNLLWRGTWANCANCIIFQEVEPPLKETDTEDSLNRFMLYCKAS</sequence>
<evidence type="ECO:0000256" key="11">
    <source>
        <dbReference type="ARBA" id="ARBA00025553"/>
    </source>
</evidence>
<reference evidence="12" key="1">
    <citation type="submission" date="2021-04" db="EMBL/GenBank/DDBJ databases">
        <authorList>
            <consortium name="Wellcome Sanger Institute Data Sharing"/>
        </authorList>
    </citation>
    <scope>NUCLEOTIDE SEQUENCE [LARGE SCALE GENOMIC DNA]</scope>
</reference>
<evidence type="ECO:0000256" key="3">
    <source>
        <dbReference type="ARBA" id="ARBA00011559"/>
    </source>
</evidence>
<dbReference type="GO" id="GO:0034380">
    <property type="term" value="P:high-density lipoprotein particle assembly"/>
    <property type="evidence" value="ECO:0007669"/>
    <property type="project" value="TreeGrafter"/>
</dbReference>
<dbReference type="PANTHER" id="PTHR32028:SF1">
    <property type="entry name" value="APOLIPOPROTEIN M"/>
    <property type="match status" value="1"/>
</dbReference>
<keyword evidence="6" id="KW-0964">Secreted</keyword>
<evidence type="ECO:0000313" key="13">
    <source>
        <dbReference type="Proteomes" id="UP000472264"/>
    </source>
</evidence>
<reference evidence="12" key="3">
    <citation type="submission" date="2025-09" db="UniProtKB">
        <authorList>
            <consortium name="Ensembl"/>
        </authorList>
    </citation>
    <scope>IDENTIFICATION</scope>
</reference>
<evidence type="ECO:0000256" key="7">
    <source>
        <dbReference type="ARBA" id="ARBA00022729"/>
    </source>
</evidence>
<evidence type="ECO:0000256" key="8">
    <source>
        <dbReference type="ARBA" id="ARBA00022850"/>
    </source>
</evidence>
<keyword evidence="5" id="KW-0813">Transport</keyword>
<reference evidence="12" key="2">
    <citation type="submission" date="2025-08" db="UniProtKB">
        <authorList>
            <consortium name="Ensembl"/>
        </authorList>
    </citation>
    <scope>IDENTIFICATION</scope>
</reference>
<keyword evidence="8" id="KW-0345">HDL</keyword>
<dbReference type="SUPFAM" id="SSF50814">
    <property type="entry name" value="Lipocalins"/>
    <property type="match status" value="1"/>
</dbReference>
<dbReference type="GO" id="GO:0034361">
    <property type="term" value="C:very-low-density lipoprotein particle"/>
    <property type="evidence" value="ECO:0007669"/>
    <property type="project" value="TreeGrafter"/>
</dbReference>
<dbReference type="OMA" id="QKFKAMD"/>
<comment type="subcellular location">
    <subcellularLocation>
        <location evidence="1">Secreted</location>
    </subcellularLocation>
</comment>
<dbReference type="Proteomes" id="UP000472264">
    <property type="component" value="Chromosome 6"/>
</dbReference>
<dbReference type="Gene3D" id="2.40.128.20">
    <property type="match status" value="1"/>
</dbReference>
<evidence type="ECO:0000256" key="6">
    <source>
        <dbReference type="ARBA" id="ARBA00022525"/>
    </source>
</evidence>
<dbReference type="InterPro" id="IPR022734">
    <property type="entry name" value="ApoM"/>
</dbReference>
<evidence type="ECO:0000256" key="5">
    <source>
        <dbReference type="ARBA" id="ARBA00022448"/>
    </source>
</evidence>
<dbReference type="GO" id="GO:0034362">
    <property type="term" value="C:low-density lipoprotein particle"/>
    <property type="evidence" value="ECO:0007669"/>
    <property type="project" value="TreeGrafter"/>
</dbReference>
<dbReference type="GO" id="GO:0034364">
    <property type="term" value="C:high-density lipoprotein particle"/>
    <property type="evidence" value="ECO:0007669"/>
    <property type="project" value="UniProtKB-KW"/>
</dbReference>
<comment type="similarity">
    <text evidence="2">Belongs to the calycin superfamily. Lipocalin family. Highly divergent.</text>
</comment>
<keyword evidence="7" id="KW-0732">Signal</keyword>
<comment type="function">
    <text evidence="11">Probably involved in lipid transport. Can bind sphingosine-1-phosphate, myristic acid, palmitic acid and stearic acid, retinol, all-trans-retinoic acid and 9-cis-retinoic acid.</text>
</comment>
<dbReference type="GO" id="GO:0005543">
    <property type="term" value="F:phospholipid binding"/>
    <property type="evidence" value="ECO:0007669"/>
    <property type="project" value="TreeGrafter"/>
</dbReference>
<proteinExistence type="inferred from homology"/>
<evidence type="ECO:0000256" key="10">
    <source>
        <dbReference type="ARBA" id="ARBA00023157"/>
    </source>
</evidence>
<evidence type="ECO:0000256" key="4">
    <source>
        <dbReference type="ARBA" id="ARBA00019937"/>
    </source>
</evidence>
<dbReference type="InterPro" id="IPR012674">
    <property type="entry name" value="Calycin"/>
</dbReference>
<organism evidence="12 13">
    <name type="scientific">Echeneis naucrates</name>
    <name type="common">Live sharksucker</name>
    <dbReference type="NCBI Taxonomy" id="173247"/>
    <lineage>
        <taxon>Eukaryota</taxon>
        <taxon>Metazoa</taxon>
        <taxon>Chordata</taxon>
        <taxon>Craniata</taxon>
        <taxon>Vertebrata</taxon>
        <taxon>Euteleostomi</taxon>
        <taxon>Actinopterygii</taxon>
        <taxon>Neopterygii</taxon>
        <taxon>Teleostei</taxon>
        <taxon>Neoteleostei</taxon>
        <taxon>Acanthomorphata</taxon>
        <taxon>Carangaria</taxon>
        <taxon>Carangiformes</taxon>
        <taxon>Echeneidae</taxon>
        <taxon>Echeneis</taxon>
    </lineage>
</organism>
<evidence type="ECO:0000256" key="2">
    <source>
        <dbReference type="ARBA" id="ARBA00007071"/>
    </source>
</evidence>
<dbReference type="PANTHER" id="PTHR32028">
    <property type="entry name" value="APOLIPOPROTEIN M"/>
    <property type="match status" value="1"/>
</dbReference>
<evidence type="ECO:0000256" key="1">
    <source>
        <dbReference type="ARBA" id="ARBA00004613"/>
    </source>
</evidence>
<dbReference type="GO" id="GO:0034375">
    <property type="term" value="P:high-density lipoprotein particle remodeling"/>
    <property type="evidence" value="ECO:0007669"/>
    <property type="project" value="TreeGrafter"/>
</dbReference>
<dbReference type="InParanoid" id="A0A665UB55"/>
<dbReference type="GO" id="GO:0034384">
    <property type="term" value="P:high-density lipoprotein particle clearance"/>
    <property type="evidence" value="ECO:0007669"/>
    <property type="project" value="TreeGrafter"/>
</dbReference>
<keyword evidence="13" id="KW-1185">Reference proteome</keyword>
<dbReference type="GO" id="GO:0005319">
    <property type="term" value="F:lipid transporter activity"/>
    <property type="evidence" value="ECO:0007669"/>
    <property type="project" value="TreeGrafter"/>
</dbReference>
<name>A0A665UB55_ECHNA</name>
<evidence type="ECO:0000256" key="9">
    <source>
        <dbReference type="ARBA" id="ARBA00023055"/>
    </source>
</evidence>
<gene>
    <name evidence="12" type="primary">apom</name>
</gene>
<evidence type="ECO:0000313" key="12">
    <source>
        <dbReference type="Ensembl" id="ENSENLP00000016506.1"/>
    </source>
</evidence>
<protein>
    <recommendedName>
        <fullName evidence="4">Apolipoprotein M</fullName>
    </recommendedName>
</protein>
<comment type="subunit">
    <text evidence="3">Interacts with LRP2; LRP2 mediates APOM renal uptake and subsequent lysosomal degradation.</text>
</comment>
<dbReference type="Ensembl" id="ENSENLT00000017117.1">
    <property type="protein sequence ID" value="ENSENLP00000016506.1"/>
    <property type="gene ID" value="ENSENLG00000007605.1"/>
</dbReference>
<dbReference type="AlphaFoldDB" id="A0A665UB55"/>
<dbReference type="GO" id="GO:0033344">
    <property type="term" value="P:cholesterol efflux"/>
    <property type="evidence" value="ECO:0007669"/>
    <property type="project" value="TreeGrafter"/>
</dbReference>